<dbReference type="PANTHER" id="PTHR36435:SF1">
    <property type="entry name" value="CAAX AMINO TERMINAL PROTEASE FAMILY PROTEIN"/>
    <property type="match status" value="1"/>
</dbReference>
<dbReference type="GO" id="GO:0080120">
    <property type="term" value="P:CAAX-box protein maturation"/>
    <property type="evidence" value="ECO:0007669"/>
    <property type="project" value="UniProtKB-ARBA"/>
</dbReference>
<dbReference type="RefSeq" id="WP_129302247.1">
    <property type="nucleotide sequence ID" value="NZ_CP074378.1"/>
</dbReference>
<feature type="transmembrane region" description="Helical" evidence="2">
    <location>
        <begin position="187"/>
        <end position="204"/>
    </location>
</feature>
<gene>
    <name evidence="4" type="ORF">BVJ53_09695</name>
    <name evidence="5" type="ORF">OFW50_11010</name>
</gene>
<proteinExistence type="inferred from homology"/>
<feature type="transmembrane region" description="Helical" evidence="2">
    <location>
        <begin position="20"/>
        <end position="41"/>
    </location>
</feature>
<dbReference type="EMBL" id="CP107523">
    <property type="protein sequence ID" value="UYN55998.1"/>
    <property type="molecule type" value="Genomic_DNA"/>
</dbReference>
<keyword evidence="5" id="KW-0645">Protease</keyword>
<dbReference type="GO" id="GO:0008237">
    <property type="term" value="F:metallopeptidase activity"/>
    <property type="evidence" value="ECO:0007669"/>
    <property type="project" value="UniProtKB-KW"/>
</dbReference>
<keyword evidence="5" id="KW-0482">Metalloprotease</keyword>
<organism evidence="4 6">
    <name type="scientific">Lacticaseibacillus chiayiensis</name>
    <dbReference type="NCBI Taxonomy" id="2100821"/>
    <lineage>
        <taxon>Bacteria</taxon>
        <taxon>Bacillati</taxon>
        <taxon>Bacillota</taxon>
        <taxon>Bacilli</taxon>
        <taxon>Lactobacillales</taxon>
        <taxon>Lactobacillaceae</taxon>
        <taxon>Lacticaseibacillus</taxon>
    </lineage>
</organism>
<feature type="transmembrane region" description="Helical" evidence="2">
    <location>
        <begin position="79"/>
        <end position="97"/>
    </location>
</feature>
<dbReference type="EMBL" id="MSSM01000026">
    <property type="protein sequence ID" value="RXT20853.1"/>
    <property type="molecule type" value="Genomic_DNA"/>
</dbReference>
<evidence type="ECO:0000313" key="5">
    <source>
        <dbReference type="EMBL" id="UYN55998.1"/>
    </source>
</evidence>
<dbReference type="Pfam" id="PF02517">
    <property type="entry name" value="Rce1-like"/>
    <property type="match status" value="1"/>
</dbReference>
<dbReference type="PANTHER" id="PTHR36435">
    <property type="entry name" value="SLR1288 PROTEIN"/>
    <property type="match status" value="1"/>
</dbReference>
<keyword evidence="5" id="KW-0378">Hydrolase</keyword>
<dbReference type="Proteomes" id="UP000290475">
    <property type="component" value="Unassembled WGS sequence"/>
</dbReference>
<name>A0A4Q1TQY8_9LACO</name>
<keyword evidence="2" id="KW-1133">Transmembrane helix</keyword>
<evidence type="ECO:0000313" key="6">
    <source>
        <dbReference type="Proteomes" id="UP000290475"/>
    </source>
</evidence>
<dbReference type="InterPro" id="IPR052710">
    <property type="entry name" value="CAAX_protease"/>
</dbReference>
<comment type="similarity">
    <text evidence="1">Belongs to the UPF0177 family.</text>
</comment>
<protein>
    <submittedName>
        <fullName evidence="5">CPBP family intramembrane metalloprotease</fullName>
    </submittedName>
</protein>
<evidence type="ECO:0000313" key="7">
    <source>
        <dbReference type="Proteomes" id="UP001164790"/>
    </source>
</evidence>
<dbReference type="Proteomes" id="UP001164790">
    <property type="component" value="Chromosome"/>
</dbReference>
<dbReference type="AlphaFoldDB" id="A0A4Q1TQY8"/>
<feature type="transmembrane region" description="Helical" evidence="2">
    <location>
        <begin position="47"/>
        <end position="67"/>
    </location>
</feature>
<keyword evidence="2" id="KW-0812">Transmembrane</keyword>
<accession>A0A4Q1TQY8</accession>
<dbReference type="GO" id="GO:0004175">
    <property type="term" value="F:endopeptidase activity"/>
    <property type="evidence" value="ECO:0007669"/>
    <property type="project" value="UniProtKB-ARBA"/>
</dbReference>
<evidence type="ECO:0000256" key="2">
    <source>
        <dbReference type="SAM" id="Phobius"/>
    </source>
</evidence>
<keyword evidence="7" id="KW-1185">Reference proteome</keyword>
<evidence type="ECO:0000313" key="4">
    <source>
        <dbReference type="EMBL" id="RXT20853.1"/>
    </source>
</evidence>
<dbReference type="InterPro" id="IPR003675">
    <property type="entry name" value="Rce1/LyrA-like_dom"/>
</dbReference>
<sequence length="206" mass="23108">MEGEELLNPRIDSHGPVNNLRFPIWFGLVLPQVALWGIGFIRPDNPIFLVIWYVLTFFYMVVSYKYLNAASYLRPSLSKIFIGLLGGLLVLILEVFFSELFPNIQGSQLSPNMVSFIPLYACVCGAVWEEVLFRGILNKRIFNGSGVGLIISSLGFSLLHGYLSPLIILYFLMALIFSFCNRGKADISASIVAHIVVNTVVFFLNF</sequence>
<keyword evidence="2" id="KW-0472">Membrane</keyword>
<feature type="transmembrane region" description="Helical" evidence="2">
    <location>
        <begin position="162"/>
        <end position="180"/>
    </location>
</feature>
<reference evidence="4 6" key="1">
    <citation type="submission" date="2017-01" db="EMBL/GenBank/DDBJ databases">
        <title>Lactobacillus chiayiensis sp. nov., a lactic acid bacterium isolated from compost.</title>
        <authorList>
            <person name="Huang C.-H."/>
        </authorList>
    </citation>
    <scope>NUCLEOTIDE SEQUENCE [LARGE SCALE GENOMIC DNA]</scope>
    <source>
        <strain evidence="4">Chh01</strain>
        <strain evidence="6">chh01</strain>
    </source>
</reference>
<evidence type="ECO:0000256" key="1">
    <source>
        <dbReference type="ARBA" id="ARBA00009067"/>
    </source>
</evidence>
<feature type="transmembrane region" description="Helical" evidence="2">
    <location>
        <begin position="109"/>
        <end position="128"/>
    </location>
</feature>
<feature type="domain" description="CAAX prenyl protease 2/Lysostaphin resistance protein A-like" evidence="3">
    <location>
        <begin position="116"/>
        <end position="200"/>
    </location>
</feature>
<reference evidence="5" key="2">
    <citation type="submission" date="2022-10" db="EMBL/GenBank/DDBJ databases">
        <title>Comparative genomic analysis and in-vitro probiotic properties of the potential probiotic L. chiayiensis AACE 3.</title>
        <authorList>
            <person name="Kang X."/>
        </authorList>
    </citation>
    <scope>NUCLEOTIDE SEQUENCE</scope>
    <source>
        <strain evidence="5">AACE 3</strain>
    </source>
</reference>
<evidence type="ECO:0000259" key="3">
    <source>
        <dbReference type="Pfam" id="PF02517"/>
    </source>
</evidence>